<dbReference type="EMBL" id="ML734579">
    <property type="protein sequence ID" value="KAB8248461.1"/>
    <property type="molecule type" value="Genomic_DNA"/>
</dbReference>
<sequence>MTEARIEDKHNVDLGIRIANVSCVKMVDRQAECIPVFVIVPKIGVIKQAYMSWRIGKTYSRLVMISKTQRINRHLAVLSSYGPPSLYGITKSIPARYTGIVGTRVNTAKIVLCTSQVVDTDIVRKYGLRTQNDVTPSRGIVVIADEGGQCLETEAWIPVAALSRAHDIKGIIRFGDRFQLGPVVMNSEDEPFNDFASQISRSLFDRILRSTETKVSMNIQQRMRPELWEFPNRYTYEGKRRNATSTHGIAIPPTFLNGLKEWILMHYPEQDMNRVNCHLLGISINGTMARDERTMSRYNVANVTTVMTLIERILPVDGYTFTLLVPYLGQKSLYIEALQRLSQRTGVAFEHLPKVLTIDAAQGHEADVVLVDWTVTNSERRSDLGFLQENRRFGSKTMCKYELVEHWKDLLQKDVVMRIDIQGNTPDVTRR</sequence>
<keyword evidence="4" id="KW-0347">Helicase</keyword>
<organism evidence="8">
    <name type="scientific">Aspergillus flavus</name>
    <dbReference type="NCBI Taxonomy" id="5059"/>
    <lineage>
        <taxon>Eukaryota</taxon>
        <taxon>Fungi</taxon>
        <taxon>Dikarya</taxon>
        <taxon>Ascomycota</taxon>
        <taxon>Pezizomycotina</taxon>
        <taxon>Eurotiomycetes</taxon>
        <taxon>Eurotiomycetidae</taxon>
        <taxon>Eurotiales</taxon>
        <taxon>Aspergillaceae</taxon>
        <taxon>Aspergillus</taxon>
        <taxon>Aspergillus subgen. Circumdati</taxon>
    </lineage>
</organism>
<dbReference type="AlphaFoldDB" id="A0A5N6H1R7"/>
<dbReference type="Pfam" id="PF13087">
    <property type="entry name" value="AAA_12"/>
    <property type="match status" value="1"/>
</dbReference>
<feature type="domain" description="DNA2/NAM7 helicase helicase" evidence="6">
    <location>
        <begin position="100"/>
        <end position="186"/>
    </location>
</feature>
<dbReference type="PANTHER" id="PTHR43788:SF8">
    <property type="entry name" value="DNA-BINDING PROTEIN SMUBP-2"/>
    <property type="match status" value="1"/>
</dbReference>
<dbReference type="InterPro" id="IPR041679">
    <property type="entry name" value="DNA2/NAM7-like_C"/>
</dbReference>
<dbReference type="InterPro" id="IPR050534">
    <property type="entry name" value="Coronavir_polyprotein_1ab"/>
</dbReference>
<dbReference type="SUPFAM" id="SSF52540">
    <property type="entry name" value="P-loop containing nucleoside triphosphate hydrolases"/>
    <property type="match status" value="1"/>
</dbReference>
<name>A0A5N6H1R7_ASPFL</name>
<dbReference type="Pfam" id="PF13086">
    <property type="entry name" value="AAA_11"/>
    <property type="match status" value="1"/>
</dbReference>
<dbReference type="InterPro" id="IPR041677">
    <property type="entry name" value="DNA2/NAM7_AAA_11"/>
</dbReference>
<dbReference type="Gene3D" id="3.40.50.300">
    <property type="entry name" value="P-loop containing nucleotide triphosphate hydrolases"/>
    <property type="match status" value="2"/>
</dbReference>
<evidence type="ECO:0000313" key="8">
    <source>
        <dbReference type="EMBL" id="KAB8248461.1"/>
    </source>
</evidence>
<dbReference type="Proteomes" id="UP000325434">
    <property type="component" value="Unassembled WGS sequence"/>
</dbReference>
<keyword evidence="2" id="KW-0547">Nucleotide-binding</keyword>
<evidence type="ECO:0000256" key="5">
    <source>
        <dbReference type="ARBA" id="ARBA00022840"/>
    </source>
</evidence>
<accession>A0A5N6H1R7</accession>
<keyword evidence="3" id="KW-0378">Hydrolase</keyword>
<gene>
    <name evidence="8" type="ORF">BDV35DRAFT_403273</name>
</gene>
<dbReference type="PANTHER" id="PTHR43788">
    <property type="entry name" value="DNA2/NAM7 HELICASE FAMILY MEMBER"/>
    <property type="match status" value="1"/>
</dbReference>
<reference evidence="8" key="1">
    <citation type="submission" date="2019-04" db="EMBL/GenBank/DDBJ databases">
        <title>Friends and foes A comparative genomics study of 23 Aspergillus species from section Flavi.</title>
        <authorList>
            <consortium name="DOE Joint Genome Institute"/>
            <person name="Kjaerbolling I."/>
            <person name="Vesth T."/>
            <person name="Frisvad J.C."/>
            <person name="Nybo J.L."/>
            <person name="Theobald S."/>
            <person name="Kildgaard S."/>
            <person name="Isbrandt T."/>
            <person name="Kuo A."/>
            <person name="Sato A."/>
            <person name="Lyhne E.K."/>
            <person name="Kogle M.E."/>
            <person name="Wiebenga A."/>
            <person name="Kun R.S."/>
            <person name="Lubbers R.J."/>
            <person name="Makela M.R."/>
            <person name="Barry K."/>
            <person name="Chovatia M."/>
            <person name="Clum A."/>
            <person name="Daum C."/>
            <person name="Haridas S."/>
            <person name="He G."/>
            <person name="LaButti K."/>
            <person name="Lipzen A."/>
            <person name="Mondo S."/>
            <person name="Riley R."/>
            <person name="Salamov A."/>
            <person name="Simmons B.A."/>
            <person name="Magnuson J.K."/>
            <person name="Henrissat B."/>
            <person name="Mortensen U.H."/>
            <person name="Larsen T.O."/>
            <person name="Devries R.P."/>
            <person name="Grigoriev I.V."/>
            <person name="Machida M."/>
            <person name="Baker S.E."/>
            <person name="Andersen M.R."/>
        </authorList>
    </citation>
    <scope>NUCLEOTIDE SEQUENCE [LARGE SCALE GENOMIC DNA]</scope>
    <source>
        <strain evidence="8">CBS 121.62</strain>
    </source>
</reference>
<evidence type="ECO:0000256" key="4">
    <source>
        <dbReference type="ARBA" id="ARBA00022806"/>
    </source>
</evidence>
<dbReference type="InterPro" id="IPR027417">
    <property type="entry name" value="P-loop_NTPase"/>
</dbReference>
<dbReference type="GO" id="GO:0043139">
    <property type="term" value="F:5'-3' DNA helicase activity"/>
    <property type="evidence" value="ECO:0007669"/>
    <property type="project" value="TreeGrafter"/>
</dbReference>
<evidence type="ECO:0000256" key="3">
    <source>
        <dbReference type="ARBA" id="ARBA00022801"/>
    </source>
</evidence>
<evidence type="ECO:0000259" key="6">
    <source>
        <dbReference type="Pfam" id="PF13086"/>
    </source>
</evidence>
<dbReference type="VEuPathDB" id="FungiDB:AFLA_008136"/>
<comment type="similarity">
    <text evidence="1">Belongs to the DNA2/NAM7 helicase family.</text>
</comment>
<evidence type="ECO:0000256" key="2">
    <source>
        <dbReference type="ARBA" id="ARBA00022741"/>
    </source>
</evidence>
<evidence type="ECO:0000259" key="7">
    <source>
        <dbReference type="Pfam" id="PF13087"/>
    </source>
</evidence>
<feature type="domain" description="DNA2/NAM7 helicase-like C-terminal" evidence="7">
    <location>
        <begin position="200"/>
        <end position="393"/>
    </location>
</feature>
<evidence type="ECO:0000256" key="1">
    <source>
        <dbReference type="ARBA" id="ARBA00007913"/>
    </source>
</evidence>
<proteinExistence type="inferred from homology"/>
<protein>
    <submittedName>
        <fullName evidence="8">AAA domain-containing protein</fullName>
    </submittedName>
</protein>
<dbReference type="GO" id="GO:0016787">
    <property type="term" value="F:hydrolase activity"/>
    <property type="evidence" value="ECO:0007669"/>
    <property type="project" value="UniProtKB-KW"/>
</dbReference>
<dbReference type="GO" id="GO:0005524">
    <property type="term" value="F:ATP binding"/>
    <property type="evidence" value="ECO:0007669"/>
    <property type="project" value="UniProtKB-KW"/>
</dbReference>
<keyword evidence="5" id="KW-0067">ATP-binding</keyword>
<dbReference type="VEuPathDB" id="FungiDB:F9C07_2281025"/>